<keyword evidence="5" id="KW-0547">Nucleotide-binding</keyword>
<dbReference type="Gene3D" id="2.60.200.40">
    <property type="match status" value="1"/>
</dbReference>
<evidence type="ECO:0000259" key="12">
    <source>
        <dbReference type="PROSITE" id="PS50146"/>
    </source>
</evidence>
<evidence type="ECO:0000256" key="7">
    <source>
        <dbReference type="ARBA" id="ARBA00022840"/>
    </source>
</evidence>
<gene>
    <name evidence="13" type="ORF">LZZ85_02695</name>
</gene>
<sequence length="303" mass="33534">MARHILYIVNPISGTRTKKDLRKLIEKKTAEQGIPYQIFPSVASGDYSFLNSYIEENNVTDVVVAGGDGTVSQVVASLMDYRLNFGIIPCGSGNGLAYAAGIPKNPQKALDVVFYGKAVLSDGFYINKHFACMLCGLGFDAKVAHDFAQQPKRGLTTYIKEVVKNFFSASSYTFELKIHERKFKTDAFFISVANSNQFGNNFTIAPKASLSDGKLDIVIVTEQSKLSLLLQTFRQVMGKIKLQPISAINTEKAVIYFQTDHLSIKNIGEAPLHIDGDPAETPESLDIVIKKKCFRLLQMVEEE</sequence>
<keyword evidence="11" id="KW-1208">Phospholipid metabolism</keyword>
<dbReference type="SUPFAM" id="SSF111331">
    <property type="entry name" value="NAD kinase/diacylglycerol kinase-like"/>
    <property type="match status" value="1"/>
</dbReference>
<dbReference type="PANTHER" id="PTHR12358:SF106">
    <property type="entry name" value="LIPID KINASE YEGS"/>
    <property type="match status" value="1"/>
</dbReference>
<keyword evidence="14" id="KW-1185">Reference proteome</keyword>
<comment type="caution">
    <text evidence="13">The sequence shown here is derived from an EMBL/GenBank/DDBJ whole genome shotgun (WGS) entry which is preliminary data.</text>
</comment>
<evidence type="ECO:0000313" key="14">
    <source>
        <dbReference type="Proteomes" id="UP001165367"/>
    </source>
</evidence>
<dbReference type="Proteomes" id="UP001165367">
    <property type="component" value="Unassembled WGS sequence"/>
</dbReference>
<proteinExistence type="predicted"/>
<evidence type="ECO:0000256" key="11">
    <source>
        <dbReference type="ARBA" id="ARBA00023264"/>
    </source>
</evidence>
<evidence type="ECO:0000313" key="13">
    <source>
        <dbReference type="EMBL" id="MCG2613164.1"/>
    </source>
</evidence>
<dbReference type="Pfam" id="PF19279">
    <property type="entry name" value="YegS_C"/>
    <property type="match status" value="1"/>
</dbReference>
<dbReference type="InterPro" id="IPR001206">
    <property type="entry name" value="Diacylglycerol_kinase_cat_dom"/>
</dbReference>
<dbReference type="SMART" id="SM00046">
    <property type="entry name" value="DAGKc"/>
    <property type="match status" value="1"/>
</dbReference>
<keyword evidence="6 13" id="KW-0418">Kinase</keyword>
<dbReference type="Pfam" id="PF00781">
    <property type="entry name" value="DAGK_cat"/>
    <property type="match status" value="1"/>
</dbReference>
<dbReference type="InterPro" id="IPR050187">
    <property type="entry name" value="Lipid_Phosphate_FormReg"/>
</dbReference>
<dbReference type="InterPro" id="IPR045540">
    <property type="entry name" value="YegS/DAGK_C"/>
</dbReference>
<dbReference type="PANTHER" id="PTHR12358">
    <property type="entry name" value="SPHINGOSINE KINASE"/>
    <property type="match status" value="1"/>
</dbReference>
<feature type="domain" description="DAGKc" evidence="12">
    <location>
        <begin position="1"/>
        <end position="129"/>
    </location>
</feature>
<keyword evidence="8" id="KW-0460">Magnesium</keyword>
<keyword evidence="7" id="KW-0067">ATP-binding</keyword>
<evidence type="ECO:0000256" key="6">
    <source>
        <dbReference type="ARBA" id="ARBA00022777"/>
    </source>
</evidence>
<keyword evidence="2" id="KW-0444">Lipid biosynthesis</keyword>
<evidence type="ECO:0000256" key="10">
    <source>
        <dbReference type="ARBA" id="ARBA00023209"/>
    </source>
</evidence>
<keyword evidence="9" id="KW-0443">Lipid metabolism</keyword>
<dbReference type="RefSeq" id="WP_237868389.1">
    <property type="nucleotide sequence ID" value="NZ_JAKLTR010000001.1"/>
</dbReference>
<evidence type="ECO:0000256" key="8">
    <source>
        <dbReference type="ARBA" id="ARBA00022842"/>
    </source>
</evidence>
<keyword evidence="10" id="KW-0594">Phospholipid biosynthesis</keyword>
<dbReference type="InterPro" id="IPR017438">
    <property type="entry name" value="ATP-NAD_kinase_N"/>
</dbReference>
<evidence type="ECO:0000256" key="2">
    <source>
        <dbReference type="ARBA" id="ARBA00022516"/>
    </source>
</evidence>
<keyword evidence="3" id="KW-0808">Transferase</keyword>
<dbReference type="InterPro" id="IPR016064">
    <property type="entry name" value="NAD/diacylglycerol_kinase_sf"/>
</dbReference>
<evidence type="ECO:0000256" key="5">
    <source>
        <dbReference type="ARBA" id="ARBA00022741"/>
    </source>
</evidence>
<name>A0ABS9KLG3_9BACT</name>
<dbReference type="PROSITE" id="PS50146">
    <property type="entry name" value="DAGK"/>
    <property type="match status" value="1"/>
</dbReference>
<comment type="cofactor">
    <cofactor evidence="1">
        <name>Mg(2+)</name>
        <dbReference type="ChEBI" id="CHEBI:18420"/>
    </cofactor>
</comment>
<dbReference type="GO" id="GO:0016301">
    <property type="term" value="F:kinase activity"/>
    <property type="evidence" value="ECO:0007669"/>
    <property type="project" value="UniProtKB-KW"/>
</dbReference>
<keyword evidence="4" id="KW-0479">Metal-binding</keyword>
<evidence type="ECO:0000256" key="4">
    <source>
        <dbReference type="ARBA" id="ARBA00022723"/>
    </source>
</evidence>
<evidence type="ECO:0000256" key="3">
    <source>
        <dbReference type="ARBA" id="ARBA00022679"/>
    </source>
</evidence>
<dbReference type="EMBL" id="JAKLTR010000001">
    <property type="protein sequence ID" value="MCG2613164.1"/>
    <property type="molecule type" value="Genomic_DNA"/>
</dbReference>
<evidence type="ECO:0000256" key="9">
    <source>
        <dbReference type="ARBA" id="ARBA00023098"/>
    </source>
</evidence>
<accession>A0ABS9KLG3</accession>
<evidence type="ECO:0000256" key="1">
    <source>
        <dbReference type="ARBA" id="ARBA00001946"/>
    </source>
</evidence>
<dbReference type="InterPro" id="IPR005218">
    <property type="entry name" value="Diacylglycerol/lipid_kinase"/>
</dbReference>
<organism evidence="13 14">
    <name type="scientific">Terrimonas ginsenosidimutans</name>
    <dbReference type="NCBI Taxonomy" id="2908004"/>
    <lineage>
        <taxon>Bacteria</taxon>
        <taxon>Pseudomonadati</taxon>
        <taxon>Bacteroidota</taxon>
        <taxon>Chitinophagia</taxon>
        <taxon>Chitinophagales</taxon>
        <taxon>Chitinophagaceae</taxon>
        <taxon>Terrimonas</taxon>
    </lineage>
</organism>
<reference evidence="13" key="1">
    <citation type="submission" date="2022-01" db="EMBL/GenBank/DDBJ databases">
        <authorList>
            <person name="Jo J.-H."/>
            <person name="Im W.-T."/>
        </authorList>
    </citation>
    <scope>NUCLEOTIDE SEQUENCE</scope>
    <source>
        <strain evidence="13">NA20</strain>
    </source>
</reference>
<dbReference type="NCBIfam" id="TIGR00147">
    <property type="entry name" value="YegS/Rv2252/BmrU family lipid kinase"/>
    <property type="match status" value="1"/>
</dbReference>
<dbReference type="Gene3D" id="3.40.50.10330">
    <property type="entry name" value="Probable inorganic polyphosphate/atp-NAD kinase, domain 1"/>
    <property type="match status" value="1"/>
</dbReference>
<protein>
    <submittedName>
        <fullName evidence="13">YegS/Rv2252/BmrU family lipid kinase</fullName>
    </submittedName>
</protein>